<dbReference type="InterPro" id="IPR044876">
    <property type="entry name" value="HRDC_dom_sf"/>
</dbReference>
<dbReference type="PANTHER" id="PTHR12124:SF47">
    <property type="entry name" value="EXOSOME COMPONENT 10"/>
    <property type="match status" value="1"/>
</dbReference>
<dbReference type="InterPro" id="IPR012588">
    <property type="entry name" value="Exosome-assoc_fac_Rrp6_N"/>
</dbReference>
<reference evidence="19" key="1">
    <citation type="submission" date="2025-08" db="UniProtKB">
        <authorList>
            <consortium name="RefSeq"/>
        </authorList>
    </citation>
    <scope>IDENTIFICATION</scope>
    <source>
        <tissue evidence="19">Whole body</tissue>
    </source>
</reference>
<feature type="region of interest" description="Disordered" evidence="16">
    <location>
        <begin position="784"/>
        <end position="836"/>
    </location>
</feature>
<dbReference type="PRINTS" id="PR00821">
    <property type="entry name" value="TAGLIPASE"/>
</dbReference>
<feature type="region of interest" description="Disordered" evidence="16">
    <location>
        <begin position="1"/>
        <end position="28"/>
    </location>
</feature>
<evidence type="ECO:0000256" key="7">
    <source>
        <dbReference type="ARBA" id="ARBA00022552"/>
    </source>
</evidence>
<dbReference type="GO" id="GO:0071039">
    <property type="term" value="P:nuclear polyadenylation-dependent CUT catabolic process"/>
    <property type="evidence" value="ECO:0007669"/>
    <property type="project" value="TreeGrafter"/>
</dbReference>
<dbReference type="GO" id="GO:0006629">
    <property type="term" value="P:lipid metabolic process"/>
    <property type="evidence" value="ECO:0007669"/>
    <property type="project" value="InterPro"/>
</dbReference>
<dbReference type="GO" id="GO:0005576">
    <property type="term" value="C:extracellular region"/>
    <property type="evidence" value="ECO:0007669"/>
    <property type="project" value="UniProtKB-SubCell"/>
</dbReference>
<evidence type="ECO:0000256" key="10">
    <source>
        <dbReference type="ARBA" id="ARBA00022835"/>
    </source>
</evidence>
<dbReference type="GO" id="GO:0000166">
    <property type="term" value="F:nucleotide binding"/>
    <property type="evidence" value="ECO:0007669"/>
    <property type="project" value="InterPro"/>
</dbReference>
<dbReference type="CDD" id="cd00707">
    <property type="entry name" value="Pancreat_lipase_like"/>
    <property type="match status" value="1"/>
</dbReference>
<keyword evidence="18" id="KW-1185">Reference proteome</keyword>
<evidence type="ECO:0000313" key="18">
    <source>
        <dbReference type="Proteomes" id="UP000504618"/>
    </source>
</evidence>
<dbReference type="InterPro" id="IPR036397">
    <property type="entry name" value="RNaseH_sf"/>
</dbReference>
<dbReference type="Pfam" id="PF00570">
    <property type="entry name" value="HRDC"/>
    <property type="match status" value="1"/>
</dbReference>
<dbReference type="CDD" id="cd06147">
    <property type="entry name" value="Rrp6p_like_exo"/>
    <property type="match status" value="1"/>
</dbReference>
<dbReference type="CTD" id="41798"/>
<evidence type="ECO:0000256" key="12">
    <source>
        <dbReference type="ARBA" id="ARBA00023157"/>
    </source>
</evidence>
<evidence type="ECO:0000256" key="8">
    <source>
        <dbReference type="ARBA" id="ARBA00022722"/>
    </source>
</evidence>
<dbReference type="GO" id="GO:0008970">
    <property type="term" value="F:phospholipase A1 activity"/>
    <property type="evidence" value="ECO:0007669"/>
    <property type="project" value="UniProtKB-EC"/>
</dbReference>
<feature type="compositionally biased region" description="Basic and acidic residues" evidence="16">
    <location>
        <begin position="670"/>
        <end position="684"/>
    </location>
</feature>
<dbReference type="Pfam" id="PF00151">
    <property type="entry name" value="Lipase"/>
    <property type="match status" value="1"/>
</dbReference>
<feature type="compositionally biased region" description="Polar residues" evidence="16">
    <location>
        <begin position="804"/>
        <end position="817"/>
    </location>
</feature>
<evidence type="ECO:0000256" key="4">
    <source>
        <dbReference type="ARBA" id="ARBA00010701"/>
    </source>
</evidence>
<dbReference type="InterPro" id="IPR045092">
    <property type="entry name" value="Rrp6-like"/>
</dbReference>
<feature type="domain" description="HRDC" evidence="17">
    <location>
        <begin position="476"/>
        <end position="556"/>
    </location>
</feature>
<dbReference type="GO" id="GO:0071036">
    <property type="term" value="P:nuclear polyadenylation-dependent snoRNA catabolic process"/>
    <property type="evidence" value="ECO:0007669"/>
    <property type="project" value="TreeGrafter"/>
</dbReference>
<keyword evidence="11" id="KW-0269">Exonuclease</keyword>
<dbReference type="SUPFAM" id="SSF47819">
    <property type="entry name" value="HRDC-like"/>
    <property type="match status" value="1"/>
</dbReference>
<dbReference type="PANTHER" id="PTHR12124">
    <property type="entry name" value="POLYMYOSITIS/SCLERODERMA AUTOANTIGEN-RELATED"/>
    <property type="match status" value="1"/>
</dbReference>
<name>A0A6J1PIN2_9HYME</name>
<dbReference type="SUPFAM" id="SSF53474">
    <property type="entry name" value="alpha/beta-Hydrolases"/>
    <property type="match status" value="1"/>
</dbReference>
<evidence type="ECO:0000256" key="5">
    <source>
        <dbReference type="ARBA" id="ARBA00013179"/>
    </source>
</evidence>
<dbReference type="Pfam" id="PF08066">
    <property type="entry name" value="PMC2NT"/>
    <property type="match status" value="1"/>
</dbReference>
<keyword evidence="6" id="KW-0964">Secreted</keyword>
<dbReference type="InterPro" id="IPR012337">
    <property type="entry name" value="RNaseH-like_sf"/>
</dbReference>
<evidence type="ECO:0000256" key="13">
    <source>
        <dbReference type="ARBA" id="ARBA00023242"/>
    </source>
</evidence>
<feature type="compositionally biased region" description="Basic residues" evidence="16">
    <location>
        <begin position="730"/>
        <end position="739"/>
    </location>
</feature>
<keyword evidence="12" id="KW-1015">Disulfide bond</keyword>
<dbReference type="Proteomes" id="UP000504618">
    <property type="component" value="Unplaced"/>
</dbReference>
<keyword evidence="13" id="KW-0539">Nucleus</keyword>
<dbReference type="GeneID" id="112452981"/>
<dbReference type="FunFam" id="1.10.150.80:FF:000001">
    <property type="entry name" value="Putative exosome component 10"/>
    <property type="match status" value="1"/>
</dbReference>
<dbReference type="GO" id="GO:0000176">
    <property type="term" value="C:nuclear exosome (RNase complex)"/>
    <property type="evidence" value="ECO:0007669"/>
    <property type="project" value="InterPro"/>
</dbReference>
<evidence type="ECO:0000259" key="17">
    <source>
        <dbReference type="PROSITE" id="PS50967"/>
    </source>
</evidence>
<keyword evidence="10" id="KW-0271">Exosome</keyword>
<dbReference type="Gene3D" id="3.30.420.10">
    <property type="entry name" value="Ribonuclease H-like superfamily/Ribonuclease H"/>
    <property type="match status" value="1"/>
</dbReference>
<dbReference type="GO" id="GO:0003727">
    <property type="term" value="F:single-stranded RNA binding"/>
    <property type="evidence" value="ECO:0007669"/>
    <property type="project" value="TreeGrafter"/>
</dbReference>
<dbReference type="FunFam" id="3.30.420.10:FF:000059">
    <property type="entry name" value="Exosome complex exonuclease Rrp6"/>
    <property type="match status" value="1"/>
</dbReference>
<evidence type="ECO:0000256" key="2">
    <source>
        <dbReference type="ARBA" id="ARBA00004123"/>
    </source>
</evidence>
<dbReference type="SMART" id="SM00474">
    <property type="entry name" value="35EXOc"/>
    <property type="match status" value="1"/>
</dbReference>
<dbReference type="Gene3D" id="1.10.150.80">
    <property type="entry name" value="HRDC domain"/>
    <property type="match status" value="1"/>
</dbReference>
<dbReference type="PROSITE" id="PS50967">
    <property type="entry name" value="HRDC"/>
    <property type="match status" value="1"/>
</dbReference>
<dbReference type="InterPro" id="IPR010997">
    <property type="entry name" value="HRDC-like_sf"/>
</dbReference>
<evidence type="ECO:0000256" key="3">
    <source>
        <dbReference type="ARBA" id="ARBA00004613"/>
    </source>
</evidence>
<dbReference type="OrthoDB" id="2250022at2759"/>
<keyword evidence="8" id="KW-0540">Nuclease</keyword>
<dbReference type="InterPro" id="IPR002121">
    <property type="entry name" value="HRDC_dom"/>
</dbReference>
<comment type="subcellular location">
    <subcellularLocation>
        <location evidence="2">Nucleus</location>
    </subcellularLocation>
    <subcellularLocation>
        <location evidence="3">Secreted</location>
    </subcellularLocation>
</comment>
<comment type="similarity">
    <text evidence="14">Belongs to the exosome component 10/RRP6 family.</text>
</comment>
<evidence type="ECO:0000256" key="16">
    <source>
        <dbReference type="SAM" id="MobiDB-lite"/>
    </source>
</evidence>
<evidence type="ECO:0000256" key="6">
    <source>
        <dbReference type="ARBA" id="ARBA00022525"/>
    </source>
</evidence>
<dbReference type="Gene3D" id="3.40.50.1820">
    <property type="entry name" value="alpha/beta hydrolase"/>
    <property type="match status" value="1"/>
</dbReference>
<evidence type="ECO:0000256" key="9">
    <source>
        <dbReference type="ARBA" id="ARBA00022801"/>
    </source>
</evidence>
<dbReference type="InterPro" id="IPR013818">
    <property type="entry name" value="Lipase"/>
</dbReference>
<feature type="region of interest" description="Disordered" evidence="16">
    <location>
        <begin position="670"/>
        <end position="693"/>
    </location>
</feature>
<dbReference type="RefSeq" id="XP_024869241.1">
    <property type="nucleotide sequence ID" value="XM_025013473.1"/>
</dbReference>
<dbReference type="GO" id="GO:0071044">
    <property type="term" value="P:histone mRNA catabolic process"/>
    <property type="evidence" value="ECO:0007669"/>
    <property type="project" value="TreeGrafter"/>
</dbReference>
<dbReference type="GO" id="GO:0000175">
    <property type="term" value="F:3'-5'-RNA exonuclease activity"/>
    <property type="evidence" value="ECO:0007669"/>
    <property type="project" value="InterPro"/>
</dbReference>
<comment type="catalytic activity">
    <reaction evidence="1">
        <text>a 1,2-diacyl-sn-glycero-3-phosphocholine + H2O = a 2-acyl-sn-glycero-3-phosphocholine + a fatty acid + H(+)</text>
        <dbReference type="Rhea" id="RHEA:18689"/>
        <dbReference type="ChEBI" id="CHEBI:15377"/>
        <dbReference type="ChEBI" id="CHEBI:15378"/>
        <dbReference type="ChEBI" id="CHEBI:28868"/>
        <dbReference type="ChEBI" id="CHEBI:57643"/>
        <dbReference type="ChEBI" id="CHEBI:57875"/>
        <dbReference type="EC" id="3.1.1.32"/>
    </reaction>
</comment>
<dbReference type="InterPro" id="IPR029058">
    <property type="entry name" value="AB_hydrolase_fold"/>
</dbReference>
<dbReference type="InterPro" id="IPR033906">
    <property type="entry name" value="Lipase_N"/>
</dbReference>
<evidence type="ECO:0000256" key="14">
    <source>
        <dbReference type="ARBA" id="ARBA00043957"/>
    </source>
</evidence>
<feature type="region of interest" description="Disordered" evidence="16">
    <location>
        <begin position="718"/>
        <end position="771"/>
    </location>
</feature>
<sequence length="1373" mass="156798">MEFAENWDSEAGVSGNDDIEAEEKDGLPTRLIPGYPTFDDYLQDAFDAMRAGIKAANNLPVGDNFNYYACFPSFNDAKRKDTERILATMQSVIKIAGGSTNIQTRDMDEKFDLLLETNDQLLDQANILMDEESGILRNPQVELVVSQIPKPVVNGTWNIRTNHLDQVSASSEKVRLLGGKNVQRPQLMFKDKIDNSPKPWMPRIKEKPNSLKPLALYVEEGEHGEVFNHPYEFELDKFETPECQLTKTIPVKYKSLDDTDVIFIDKPADIKILLEDLRTHKEIAVDLEHHSYRTFQGITCLMQISTTTTDYLIDTLTLRSELHQLNEIFTKPSILKVFHGADMDIFWLQRDLSLYVVNMFDTHQAAKQLNLPYLNLAYLLNKYCGIDPNKQFQLADWRIRPLPLELMKYAREDTHYLLYIKDMLKNELIDVANGKKNILKAVYDQSTEICKRTYAKPIWTEESCINLYRKSQKSFNNKQMYALIELHRWRDLTAREEDDSIGYVLPNHMLLNIAETLPREMQGILACCNPIPPLVRQNLLKMHKIVLKAREQPLVQSILEQDIRQRPTQQNHATDTGASLYVPHDVPSGTEARADLPCLLDKTAVSGSLPEASMCRMVKPTVTIFDTPVTSEDEFQDGMKGSKREDKKKTIFISPFMRYKCVIPMIMDQETKERETRQEKREKEKEEEEGPSVKIEDEYVDEAEINESKNRVHEHFKQVSQTNKQVATLPKKKKKKKSKQLILSQIHGGKRKRQFNIGNEYQKKKGDNDFSTVPTPYLDAGTMHVSKKAKQAQEATEEREMQESLAQVQSDNNSETAKSIRARKKGDRKANQKLLKKQGMLPSEKFDYKSVDFSSFQGGSTQSNANQSQFQQPRVNRKKVVCLETFCRLVVAYLAKCNDWVFRIYRYILIEGNTSTMPCRAITSQVNGLRCTTMIFIVLAFAVLYQCSMGECSRLWNPHATNVSQLFEYASNKTTLVTKAVPLLNETTLTNFTYTLSTRVGNASESSQVDCFGLGKTVAVALEWFFRSKPNGSDALDVQFFLSSRKQPHRVQVVLGEQFGLEWTDFKIERRTVIIVHGFLSHGQETWIRDMEKALLEWDDINVVIIDWSAGGNTWNYYKAAVNTRIVGYQVSKFVEHVTNATINNNGPGVNNWGPLHLVGHSLGAHICGFAARELNKRQNRWTVQRITGLDPAQPCFRNTDTSVHLHKSDAPFVDVIHTNGRLLTSLGLGLPEAIGHIDFYPNGGKIQPGCAKSESSYFNYLPIPVTEIKRAICSHGRSYVYLTESLISDTAHNCSFWAHQWNLTYRHLLQIIAEPCSRNICTEMGIRAEKYNQRGSFFVPTASISPFCANSTDVIEEVKRQLQQDHFGDTED</sequence>
<dbReference type="GO" id="GO:0071038">
    <property type="term" value="P:TRAMP-dependent tRNA surveillance pathway"/>
    <property type="evidence" value="ECO:0007669"/>
    <property type="project" value="TreeGrafter"/>
</dbReference>
<dbReference type="GO" id="GO:0071051">
    <property type="term" value="P:poly(A)-dependent snoRNA 3'-end processing"/>
    <property type="evidence" value="ECO:0007669"/>
    <property type="project" value="TreeGrafter"/>
</dbReference>
<dbReference type="GO" id="GO:0000467">
    <property type="term" value="P:exonucleolytic trimming to generate mature 3'-end of 5.8S rRNA from tricistronic rRNA transcript (SSU-rRNA, 5.8S rRNA, LSU-rRNA)"/>
    <property type="evidence" value="ECO:0007669"/>
    <property type="project" value="InterPro"/>
</dbReference>
<dbReference type="GO" id="GO:0071037">
    <property type="term" value="P:nuclear polyadenylation-dependent snRNA catabolic process"/>
    <property type="evidence" value="ECO:0007669"/>
    <property type="project" value="TreeGrafter"/>
</dbReference>
<dbReference type="Pfam" id="PF01612">
    <property type="entry name" value="DNA_pol_A_exo1"/>
    <property type="match status" value="1"/>
</dbReference>
<gene>
    <name evidence="19" type="primary">LOC112452981</name>
</gene>
<protein>
    <recommendedName>
        <fullName evidence="15">Exosome complex component 10 homolog</fullName>
        <ecNumber evidence="5">3.1.1.32</ecNumber>
    </recommendedName>
</protein>
<proteinExistence type="inferred from homology"/>
<dbReference type="GO" id="GO:0005730">
    <property type="term" value="C:nucleolus"/>
    <property type="evidence" value="ECO:0007669"/>
    <property type="project" value="TreeGrafter"/>
</dbReference>
<keyword evidence="9" id="KW-0378">Hydrolase</keyword>
<evidence type="ECO:0000256" key="11">
    <source>
        <dbReference type="ARBA" id="ARBA00022839"/>
    </source>
</evidence>
<dbReference type="InterPro" id="IPR049559">
    <property type="entry name" value="Rrp6p-like_exo"/>
</dbReference>
<keyword evidence="7" id="KW-0698">rRNA processing</keyword>
<dbReference type="GO" id="GO:0071040">
    <property type="term" value="P:nuclear polyadenylation-dependent antisense transcript catabolic process"/>
    <property type="evidence" value="ECO:0007669"/>
    <property type="project" value="TreeGrafter"/>
</dbReference>
<dbReference type="SUPFAM" id="SSF53098">
    <property type="entry name" value="Ribonuclease H-like"/>
    <property type="match status" value="1"/>
</dbReference>
<dbReference type="InterPro" id="IPR002562">
    <property type="entry name" value="3'-5'_exonuclease_dom"/>
</dbReference>
<evidence type="ECO:0000313" key="19">
    <source>
        <dbReference type="RefSeq" id="XP_024869241.1"/>
    </source>
</evidence>
<comment type="similarity">
    <text evidence="4">Belongs to the AB hydrolase superfamily. Lipase family.</text>
</comment>
<evidence type="ECO:0000256" key="15">
    <source>
        <dbReference type="ARBA" id="ARBA00070365"/>
    </source>
</evidence>
<dbReference type="EC" id="3.1.1.32" evidence="5"/>
<dbReference type="SMART" id="SM00341">
    <property type="entry name" value="HRDC"/>
    <property type="match status" value="1"/>
</dbReference>
<evidence type="ECO:0000256" key="1">
    <source>
        <dbReference type="ARBA" id="ARBA00000111"/>
    </source>
</evidence>
<dbReference type="GO" id="GO:0071035">
    <property type="term" value="P:nuclear polyadenylation-dependent rRNA catabolic process"/>
    <property type="evidence" value="ECO:0007669"/>
    <property type="project" value="TreeGrafter"/>
</dbReference>
<dbReference type="InterPro" id="IPR000734">
    <property type="entry name" value="TAG_lipase"/>
</dbReference>
<organism evidence="18 19">
    <name type="scientific">Temnothorax curvispinosus</name>
    <dbReference type="NCBI Taxonomy" id="300111"/>
    <lineage>
        <taxon>Eukaryota</taxon>
        <taxon>Metazoa</taxon>
        <taxon>Ecdysozoa</taxon>
        <taxon>Arthropoda</taxon>
        <taxon>Hexapoda</taxon>
        <taxon>Insecta</taxon>
        <taxon>Pterygota</taxon>
        <taxon>Neoptera</taxon>
        <taxon>Endopterygota</taxon>
        <taxon>Hymenoptera</taxon>
        <taxon>Apocrita</taxon>
        <taxon>Aculeata</taxon>
        <taxon>Formicoidea</taxon>
        <taxon>Formicidae</taxon>
        <taxon>Myrmicinae</taxon>
        <taxon>Temnothorax</taxon>
    </lineage>
</organism>
<accession>A0A6J1PIN2</accession>